<comment type="caution">
    <text evidence="1">The sequence shown here is derived from an EMBL/GenBank/DDBJ whole genome shotgun (WGS) entry which is preliminary data.</text>
</comment>
<accession>M6R5Y9</accession>
<gene>
    <name evidence="1" type="ORF">LEP1GSC116_4418</name>
</gene>
<evidence type="ECO:0000313" key="2">
    <source>
        <dbReference type="Proteomes" id="UP000012092"/>
    </source>
</evidence>
<organism evidence="1 2">
    <name type="scientific">Leptospira interrogans serovar Icterohaemorrhagiae str. Verdun HP</name>
    <dbReference type="NCBI Taxonomy" id="1049910"/>
    <lineage>
        <taxon>Bacteria</taxon>
        <taxon>Pseudomonadati</taxon>
        <taxon>Spirochaetota</taxon>
        <taxon>Spirochaetia</taxon>
        <taxon>Leptospirales</taxon>
        <taxon>Leptospiraceae</taxon>
        <taxon>Leptospira</taxon>
    </lineage>
</organism>
<reference evidence="1 2" key="1">
    <citation type="submission" date="2013-01" db="EMBL/GenBank/DDBJ databases">
        <authorList>
            <person name="Harkins D.M."/>
            <person name="Durkin A.S."/>
            <person name="Brinkac L.M."/>
            <person name="Haft D.H."/>
            <person name="Selengut J.D."/>
            <person name="Sanka R."/>
            <person name="DePew J."/>
            <person name="Purushe J."/>
            <person name="Picardeau M."/>
            <person name="Werts C."/>
            <person name="Goarant C."/>
            <person name="Vinetz J.M."/>
            <person name="Sutton G.G."/>
            <person name="Nierman W.C."/>
            <person name="Fouts D.E."/>
        </authorList>
    </citation>
    <scope>NUCLEOTIDE SEQUENCE [LARGE SCALE GENOMIC DNA]</scope>
    <source>
        <strain evidence="1 2">Verdun HP</strain>
    </source>
</reference>
<dbReference type="Proteomes" id="UP000012092">
    <property type="component" value="Unassembled WGS sequence"/>
</dbReference>
<protein>
    <submittedName>
        <fullName evidence="1">Uncharacterized protein</fullName>
    </submittedName>
</protein>
<dbReference type="AlphaFoldDB" id="M6R5Y9"/>
<proteinExistence type="predicted"/>
<sequence>MKLSLNTTKKCAEGFVTRTRLLVLIGKFLIDLRIKKNHLKIH</sequence>
<name>M6R5Y9_LEPIR</name>
<dbReference type="EMBL" id="AHNZ02000830">
    <property type="protein sequence ID" value="EMO03547.1"/>
    <property type="molecule type" value="Genomic_DNA"/>
</dbReference>
<evidence type="ECO:0000313" key="1">
    <source>
        <dbReference type="EMBL" id="EMO03547.1"/>
    </source>
</evidence>